<feature type="region of interest" description="Disordered" evidence="1">
    <location>
        <begin position="186"/>
        <end position="228"/>
    </location>
</feature>
<organism evidence="2 3">
    <name type="scientific">Serendipita vermifera MAFF 305830</name>
    <dbReference type="NCBI Taxonomy" id="933852"/>
    <lineage>
        <taxon>Eukaryota</taxon>
        <taxon>Fungi</taxon>
        <taxon>Dikarya</taxon>
        <taxon>Basidiomycota</taxon>
        <taxon>Agaricomycotina</taxon>
        <taxon>Agaricomycetes</taxon>
        <taxon>Sebacinales</taxon>
        <taxon>Serendipitaceae</taxon>
        <taxon>Serendipita</taxon>
    </lineage>
</organism>
<protein>
    <submittedName>
        <fullName evidence="2">Uncharacterized protein</fullName>
    </submittedName>
</protein>
<dbReference type="AlphaFoldDB" id="A0A0C3B6X8"/>
<reference evidence="3" key="2">
    <citation type="submission" date="2015-01" db="EMBL/GenBank/DDBJ databases">
        <title>Evolutionary Origins and Diversification of the Mycorrhizal Mutualists.</title>
        <authorList>
            <consortium name="DOE Joint Genome Institute"/>
            <consortium name="Mycorrhizal Genomics Consortium"/>
            <person name="Kohler A."/>
            <person name="Kuo A."/>
            <person name="Nagy L.G."/>
            <person name="Floudas D."/>
            <person name="Copeland A."/>
            <person name="Barry K.W."/>
            <person name="Cichocki N."/>
            <person name="Veneault-Fourrey C."/>
            <person name="LaButti K."/>
            <person name="Lindquist E.A."/>
            <person name="Lipzen A."/>
            <person name="Lundell T."/>
            <person name="Morin E."/>
            <person name="Murat C."/>
            <person name="Riley R."/>
            <person name="Ohm R."/>
            <person name="Sun H."/>
            <person name="Tunlid A."/>
            <person name="Henrissat B."/>
            <person name="Grigoriev I.V."/>
            <person name="Hibbett D.S."/>
            <person name="Martin F."/>
        </authorList>
    </citation>
    <scope>NUCLEOTIDE SEQUENCE [LARGE SCALE GENOMIC DNA]</scope>
    <source>
        <strain evidence="3">MAFF 305830</strain>
    </source>
</reference>
<dbReference type="Proteomes" id="UP000054097">
    <property type="component" value="Unassembled WGS sequence"/>
</dbReference>
<sequence>MNDQKNTQLTKHRSEHVAYWKAHNKPTDEKSFTDGFNVGWSDAENASVANRDAMINQRKNEHAAQCGNTSFQWVFETGYREGFDAQRRCNSGQADTHDQKMAEMAKHNRDAHIAYWKAHGNKQTDPRIFEDGFINGWCDCEQHLGDRNITANSMMGQRHQEHVRTFGNSPCEWAFDDGYREGFEGRRCMKPPATNPAPTGTTSTNPAPAAPQQSSATNPAPANPAKPALDADTIRRNMEAGMQAARDRAAANNHCHTPAAELPADHQCTSECDHRTKA</sequence>
<evidence type="ECO:0000313" key="2">
    <source>
        <dbReference type="EMBL" id="KIM32575.1"/>
    </source>
</evidence>
<accession>A0A0C3B6X8</accession>
<dbReference type="HOGENOM" id="CLU_1001722_0_0_1"/>
<feature type="compositionally biased region" description="Low complexity" evidence="1">
    <location>
        <begin position="196"/>
        <end position="228"/>
    </location>
</feature>
<proteinExistence type="predicted"/>
<name>A0A0C3B6X8_SERVB</name>
<feature type="region of interest" description="Disordered" evidence="1">
    <location>
        <begin position="240"/>
        <end position="278"/>
    </location>
</feature>
<dbReference type="OrthoDB" id="3204527at2759"/>
<evidence type="ECO:0000313" key="3">
    <source>
        <dbReference type="Proteomes" id="UP000054097"/>
    </source>
</evidence>
<dbReference type="EMBL" id="KN824279">
    <property type="protein sequence ID" value="KIM32575.1"/>
    <property type="molecule type" value="Genomic_DNA"/>
</dbReference>
<evidence type="ECO:0000256" key="1">
    <source>
        <dbReference type="SAM" id="MobiDB-lite"/>
    </source>
</evidence>
<keyword evidence="3" id="KW-1185">Reference proteome</keyword>
<dbReference type="STRING" id="933852.A0A0C3B6X8"/>
<gene>
    <name evidence="2" type="ORF">M408DRAFT_183374</name>
</gene>
<reference evidence="2 3" key="1">
    <citation type="submission" date="2014-04" db="EMBL/GenBank/DDBJ databases">
        <authorList>
            <consortium name="DOE Joint Genome Institute"/>
            <person name="Kuo A."/>
            <person name="Zuccaro A."/>
            <person name="Kohler A."/>
            <person name="Nagy L.G."/>
            <person name="Floudas D."/>
            <person name="Copeland A."/>
            <person name="Barry K.W."/>
            <person name="Cichocki N."/>
            <person name="Veneault-Fourrey C."/>
            <person name="LaButti K."/>
            <person name="Lindquist E.A."/>
            <person name="Lipzen A."/>
            <person name="Lundell T."/>
            <person name="Morin E."/>
            <person name="Murat C."/>
            <person name="Sun H."/>
            <person name="Tunlid A."/>
            <person name="Henrissat B."/>
            <person name="Grigoriev I.V."/>
            <person name="Hibbett D.S."/>
            <person name="Martin F."/>
            <person name="Nordberg H.P."/>
            <person name="Cantor M.N."/>
            <person name="Hua S.X."/>
        </authorList>
    </citation>
    <scope>NUCLEOTIDE SEQUENCE [LARGE SCALE GENOMIC DNA]</scope>
    <source>
        <strain evidence="2 3">MAFF 305830</strain>
    </source>
</reference>